<dbReference type="InterPro" id="IPR017452">
    <property type="entry name" value="GPCR_Rhodpsn_7TM"/>
</dbReference>
<feature type="transmembrane region" description="Helical" evidence="11">
    <location>
        <begin position="285"/>
        <end position="306"/>
    </location>
</feature>
<feature type="transmembrane region" description="Helical" evidence="11">
    <location>
        <begin position="242"/>
        <end position="265"/>
    </location>
</feature>
<dbReference type="GO" id="GO:0016020">
    <property type="term" value="C:membrane"/>
    <property type="evidence" value="ECO:0007669"/>
    <property type="project" value="UniProtKB-SubCell"/>
</dbReference>
<keyword evidence="8 9" id="KW-0807">Transducer</keyword>
<dbReference type="InterPro" id="IPR047160">
    <property type="entry name" value="GP183-like"/>
</dbReference>
<dbReference type="PRINTS" id="PR00237">
    <property type="entry name" value="GPCRRHODOPSN"/>
</dbReference>
<dbReference type="STRING" id="75743.A0A401PKM0"/>
<keyword evidence="3 11" id="KW-1133">Transmembrane helix</keyword>
<comment type="caution">
    <text evidence="13">The sequence shown here is derived from an EMBL/GenBank/DDBJ whole genome shotgun (WGS) entry which is preliminary data.</text>
</comment>
<dbReference type="FunFam" id="1.20.1070.10:FF:000017">
    <property type="entry name" value="lysophosphatidic acid receptor 4"/>
    <property type="match status" value="1"/>
</dbReference>
<evidence type="ECO:0000256" key="8">
    <source>
        <dbReference type="ARBA" id="ARBA00023224"/>
    </source>
</evidence>
<evidence type="ECO:0000313" key="14">
    <source>
        <dbReference type="Proteomes" id="UP000288216"/>
    </source>
</evidence>
<evidence type="ECO:0000256" key="6">
    <source>
        <dbReference type="ARBA" id="ARBA00023157"/>
    </source>
</evidence>
<keyword evidence="2 9" id="KW-0812">Transmembrane</keyword>
<sequence length="353" mass="40131">MVSAASYLTMNNSTNITCDVYMHHEAAKVMFSLFYIIILIVGLLGNILALHITLQKHQKINSTTLYLIHLAVSDALFTAALPARIVYTIRGFDWPFREMLCRISAVIFYINTYVSIQFMTCLSVDRYIAVVHPLRFAKFRKVQNVRYICGAVWVFVFIQTAPLLFVTMTKNNNGLVTCMEYPNFETNTNLPKLLLGACFLGYCLPVTVILFCYSRVNVKLCKTAKENPLTEKLGRNKKAINVILLVLLAFLICFTPYHITIMQYMIRKLISQQSCWQQQVFKVSLQVSVCFMNLNCCIDPLIYFFAFKGYKRKVLGIIRRHFTLAVSLKSSSENNSTPATLSQIQGSGSGSMN</sequence>
<evidence type="ECO:0000256" key="4">
    <source>
        <dbReference type="ARBA" id="ARBA00023040"/>
    </source>
</evidence>
<feature type="domain" description="G-protein coupled receptors family 1 profile" evidence="12">
    <location>
        <begin position="45"/>
        <end position="303"/>
    </location>
</feature>
<feature type="transmembrane region" description="Helical" evidence="11">
    <location>
        <begin position="193"/>
        <end position="213"/>
    </location>
</feature>
<keyword evidence="6" id="KW-1015">Disulfide bond</keyword>
<dbReference type="GO" id="GO:0008142">
    <property type="term" value="F:oxysterol binding"/>
    <property type="evidence" value="ECO:0007669"/>
    <property type="project" value="InterPro"/>
</dbReference>
<evidence type="ECO:0000256" key="1">
    <source>
        <dbReference type="ARBA" id="ARBA00004141"/>
    </source>
</evidence>
<dbReference type="GO" id="GO:0004930">
    <property type="term" value="F:G protein-coupled receptor activity"/>
    <property type="evidence" value="ECO:0007669"/>
    <property type="project" value="UniProtKB-KW"/>
</dbReference>
<keyword evidence="14" id="KW-1185">Reference proteome</keyword>
<evidence type="ECO:0000313" key="13">
    <source>
        <dbReference type="EMBL" id="GCB73672.1"/>
    </source>
</evidence>
<feature type="transmembrane region" description="Helical" evidence="11">
    <location>
        <begin position="29"/>
        <end position="52"/>
    </location>
</feature>
<keyword evidence="7 9" id="KW-0675">Receptor</keyword>
<feature type="transmembrane region" description="Helical" evidence="11">
    <location>
        <begin position="145"/>
        <end position="165"/>
    </location>
</feature>
<gene>
    <name evidence="13" type="ORF">scyTo_0002752</name>
</gene>
<accession>A0A401PKM0</accession>
<comment type="similarity">
    <text evidence="9">Belongs to the G-protein coupled receptor 1 family.</text>
</comment>
<dbReference type="AlphaFoldDB" id="A0A401PKM0"/>
<reference evidence="13 14" key="1">
    <citation type="journal article" date="2018" name="Nat. Ecol. Evol.">
        <title>Shark genomes provide insights into elasmobranch evolution and the origin of vertebrates.</title>
        <authorList>
            <person name="Hara Y"/>
            <person name="Yamaguchi K"/>
            <person name="Onimaru K"/>
            <person name="Kadota M"/>
            <person name="Koyanagi M"/>
            <person name="Keeley SD"/>
            <person name="Tatsumi K"/>
            <person name="Tanaka K"/>
            <person name="Motone F"/>
            <person name="Kageyama Y"/>
            <person name="Nozu R"/>
            <person name="Adachi N"/>
            <person name="Nishimura O"/>
            <person name="Nakagawa R"/>
            <person name="Tanegashima C"/>
            <person name="Kiyatake I"/>
            <person name="Matsumoto R"/>
            <person name="Murakumo K"/>
            <person name="Nishida K"/>
            <person name="Terakita A"/>
            <person name="Kuratani S"/>
            <person name="Sato K"/>
            <person name="Hyodo S Kuraku.S."/>
        </authorList>
    </citation>
    <scope>NUCLEOTIDE SEQUENCE [LARGE SCALE GENOMIC DNA]</scope>
</reference>
<dbReference type="OMA" id="FYINTYV"/>
<evidence type="ECO:0000256" key="5">
    <source>
        <dbReference type="ARBA" id="ARBA00023136"/>
    </source>
</evidence>
<comment type="subcellular location">
    <subcellularLocation>
        <location evidence="1">Membrane</location>
        <topology evidence="1">Multi-pass membrane protein</topology>
    </subcellularLocation>
</comment>
<feature type="transmembrane region" description="Helical" evidence="11">
    <location>
        <begin position="64"/>
        <end position="83"/>
    </location>
</feature>
<name>A0A401PKM0_SCYTO</name>
<dbReference type="PANTHER" id="PTHR24237">
    <property type="entry name" value="G-PROTEIN COUPLED RECEPTOR"/>
    <property type="match status" value="1"/>
</dbReference>
<organism evidence="13 14">
    <name type="scientific">Scyliorhinus torazame</name>
    <name type="common">Cloudy catshark</name>
    <name type="synonym">Catulus torazame</name>
    <dbReference type="NCBI Taxonomy" id="75743"/>
    <lineage>
        <taxon>Eukaryota</taxon>
        <taxon>Metazoa</taxon>
        <taxon>Chordata</taxon>
        <taxon>Craniata</taxon>
        <taxon>Vertebrata</taxon>
        <taxon>Chondrichthyes</taxon>
        <taxon>Elasmobranchii</taxon>
        <taxon>Galeomorphii</taxon>
        <taxon>Galeoidea</taxon>
        <taxon>Carcharhiniformes</taxon>
        <taxon>Scyliorhinidae</taxon>
        <taxon>Scyliorhinus</taxon>
    </lineage>
</organism>
<evidence type="ECO:0000256" key="2">
    <source>
        <dbReference type="ARBA" id="ARBA00022692"/>
    </source>
</evidence>
<evidence type="ECO:0000256" key="7">
    <source>
        <dbReference type="ARBA" id="ARBA00023170"/>
    </source>
</evidence>
<dbReference type="PROSITE" id="PS50262">
    <property type="entry name" value="G_PROTEIN_RECEP_F1_2"/>
    <property type="match status" value="1"/>
</dbReference>
<dbReference type="Gene3D" id="1.20.1070.10">
    <property type="entry name" value="Rhodopsin 7-helix transmembrane proteins"/>
    <property type="match status" value="1"/>
</dbReference>
<dbReference type="PRINTS" id="PR01157">
    <property type="entry name" value="P2YPURNOCPTR"/>
</dbReference>
<dbReference type="PROSITE" id="PS00237">
    <property type="entry name" value="G_PROTEIN_RECEP_F1_1"/>
    <property type="match status" value="1"/>
</dbReference>
<evidence type="ECO:0000259" key="12">
    <source>
        <dbReference type="PROSITE" id="PS50262"/>
    </source>
</evidence>
<protein>
    <recommendedName>
        <fullName evidence="12">G-protein coupled receptors family 1 profile domain-containing protein</fullName>
    </recommendedName>
</protein>
<dbReference type="SUPFAM" id="SSF81321">
    <property type="entry name" value="Family A G protein-coupled receptor-like"/>
    <property type="match status" value="1"/>
</dbReference>
<keyword evidence="5 11" id="KW-0472">Membrane</keyword>
<feature type="region of interest" description="Disordered" evidence="10">
    <location>
        <begin position="331"/>
        <end position="353"/>
    </location>
</feature>
<dbReference type="PANTHER" id="PTHR24237:SF38">
    <property type="entry name" value="G-PROTEIN COUPLED RECEPTORS FAMILY 1 PROFILE DOMAIN-CONTAINING PROTEIN"/>
    <property type="match status" value="1"/>
</dbReference>
<keyword evidence="4 9" id="KW-0297">G-protein coupled receptor</keyword>
<evidence type="ECO:0000256" key="11">
    <source>
        <dbReference type="SAM" id="Phobius"/>
    </source>
</evidence>
<evidence type="ECO:0000256" key="3">
    <source>
        <dbReference type="ARBA" id="ARBA00022989"/>
    </source>
</evidence>
<dbReference type="Pfam" id="PF00001">
    <property type="entry name" value="7tm_1"/>
    <property type="match status" value="1"/>
</dbReference>
<evidence type="ECO:0000256" key="9">
    <source>
        <dbReference type="RuleBase" id="RU000688"/>
    </source>
</evidence>
<dbReference type="Proteomes" id="UP000288216">
    <property type="component" value="Unassembled WGS sequence"/>
</dbReference>
<evidence type="ECO:0000256" key="10">
    <source>
        <dbReference type="SAM" id="MobiDB-lite"/>
    </source>
</evidence>
<dbReference type="EMBL" id="BFAA01000708">
    <property type="protein sequence ID" value="GCB73672.1"/>
    <property type="molecule type" value="Genomic_DNA"/>
</dbReference>
<dbReference type="OrthoDB" id="10021141at2759"/>
<proteinExistence type="inferred from homology"/>
<dbReference type="InterPro" id="IPR000276">
    <property type="entry name" value="GPCR_Rhodpsn"/>
</dbReference>
<feature type="transmembrane region" description="Helical" evidence="11">
    <location>
        <begin position="103"/>
        <end position="124"/>
    </location>
</feature>